<dbReference type="GO" id="GO:0048364">
    <property type="term" value="P:root development"/>
    <property type="evidence" value="ECO:0007669"/>
    <property type="project" value="InterPro"/>
</dbReference>
<dbReference type="Proteomes" id="UP000827889">
    <property type="component" value="Chromosome 11"/>
</dbReference>
<dbReference type="PANTHER" id="PTHR33070:SF109">
    <property type="entry name" value="DOMAIN PROTEIN, PUTATIVE (DUF241)-RELATED"/>
    <property type="match status" value="1"/>
</dbReference>
<dbReference type="GO" id="GO:0048367">
    <property type="term" value="P:shoot system development"/>
    <property type="evidence" value="ECO:0007669"/>
    <property type="project" value="InterPro"/>
</dbReference>
<evidence type="ECO:0000313" key="3">
    <source>
        <dbReference type="RefSeq" id="XP_030524038.1"/>
    </source>
</evidence>
<dbReference type="GeneID" id="115736461"/>
<dbReference type="AlphaFoldDB" id="A0A8B8NQ18"/>
<feature type="region of interest" description="Disordered" evidence="1">
    <location>
        <begin position="1"/>
        <end position="30"/>
    </location>
</feature>
<evidence type="ECO:0000256" key="1">
    <source>
        <dbReference type="SAM" id="MobiDB-lite"/>
    </source>
</evidence>
<proteinExistence type="predicted"/>
<keyword evidence="2" id="KW-1185">Reference proteome</keyword>
<sequence>MATFSAKSNAKYSVRSTSLPSRSHPTTAKVDGELDKLKSWEASSASSSRSIRAGISVLEELYISVDELLNMASTSQVLSCNQDERFTDELLEQSVQLIDICGSAREILVYIKEDVRVLRSAIRRRKGDSSIKAEIVGYNNLRKKMKKDVKRLASSLKKMEANFGASSLLVQNPDDQHWLAVARVLREVNSSSISTFQSLMSLLAPPTSKPKQILWPLITKLMHKGTITCDGNQEEGNEFECVDVALNDLCKCLSRGGAGTERLQITNKQLEILEVCTGSLEDDLECLFRHLIKTRASLLNIIS</sequence>
<dbReference type="InterPro" id="IPR004320">
    <property type="entry name" value="BPS1_pln"/>
</dbReference>
<reference evidence="3" key="1">
    <citation type="submission" date="2025-08" db="UniProtKB">
        <authorList>
            <consortium name="RefSeq"/>
        </authorList>
    </citation>
    <scope>IDENTIFICATION</scope>
    <source>
        <tissue evidence="3">Leaf</tissue>
    </source>
</reference>
<protein>
    <submittedName>
        <fullName evidence="3">Uncharacterized protein LOC115736461</fullName>
    </submittedName>
</protein>
<gene>
    <name evidence="3" type="primary">LOC115736461</name>
</gene>
<name>A0A8B8NQ18_9MYRT</name>
<dbReference type="RefSeq" id="XP_030524038.1">
    <property type="nucleotide sequence ID" value="XM_030668178.2"/>
</dbReference>
<accession>A0A8B8NQ18</accession>
<dbReference type="KEGG" id="rarg:115736461"/>
<dbReference type="OrthoDB" id="1701699at2759"/>
<feature type="compositionally biased region" description="Polar residues" evidence="1">
    <location>
        <begin position="1"/>
        <end position="26"/>
    </location>
</feature>
<evidence type="ECO:0000313" key="2">
    <source>
        <dbReference type="Proteomes" id="UP000827889"/>
    </source>
</evidence>
<organism evidence="2 3">
    <name type="scientific">Rhodamnia argentea</name>
    <dbReference type="NCBI Taxonomy" id="178133"/>
    <lineage>
        <taxon>Eukaryota</taxon>
        <taxon>Viridiplantae</taxon>
        <taxon>Streptophyta</taxon>
        <taxon>Embryophyta</taxon>
        <taxon>Tracheophyta</taxon>
        <taxon>Spermatophyta</taxon>
        <taxon>Magnoliopsida</taxon>
        <taxon>eudicotyledons</taxon>
        <taxon>Gunneridae</taxon>
        <taxon>Pentapetalae</taxon>
        <taxon>rosids</taxon>
        <taxon>malvids</taxon>
        <taxon>Myrtales</taxon>
        <taxon>Myrtaceae</taxon>
        <taxon>Myrtoideae</taxon>
        <taxon>Myrteae</taxon>
        <taxon>Australasian group</taxon>
        <taxon>Rhodamnia</taxon>
    </lineage>
</organism>
<dbReference type="Pfam" id="PF03087">
    <property type="entry name" value="BPS1"/>
    <property type="match status" value="1"/>
</dbReference>
<dbReference type="PANTHER" id="PTHR33070">
    <property type="entry name" value="OS06G0725500 PROTEIN"/>
    <property type="match status" value="1"/>
</dbReference>